<accession>A0A1D9Q5X2</accession>
<feature type="compositionally biased region" description="Basic and acidic residues" evidence="1">
    <location>
        <begin position="111"/>
        <end position="122"/>
    </location>
</feature>
<feature type="compositionally biased region" description="Polar residues" evidence="1">
    <location>
        <begin position="1"/>
        <end position="10"/>
    </location>
</feature>
<feature type="region of interest" description="Disordered" evidence="1">
    <location>
        <begin position="1"/>
        <end position="122"/>
    </location>
</feature>
<dbReference type="VEuPathDB" id="FungiDB:sscle_06g049620"/>
<evidence type="ECO:0000313" key="2">
    <source>
        <dbReference type="EMBL" id="APA10192.1"/>
    </source>
</evidence>
<feature type="compositionally biased region" description="Basic and acidic residues" evidence="1">
    <location>
        <begin position="36"/>
        <end position="51"/>
    </location>
</feature>
<evidence type="ECO:0000256" key="1">
    <source>
        <dbReference type="SAM" id="MobiDB-lite"/>
    </source>
</evidence>
<dbReference type="Proteomes" id="UP000177798">
    <property type="component" value="Chromosome 6"/>
</dbReference>
<gene>
    <name evidence="2" type="ORF">sscle_06g049620</name>
</gene>
<organism evidence="2 3">
    <name type="scientific">Sclerotinia sclerotiorum (strain ATCC 18683 / 1980 / Ss-1)</name>
    <name type="common">White mold</name>
    <name type="synonym">Whetzelinia sclerotiorum</name>
    <dbReference type="NCBI Taxonomy" id="665079"/>
    <lineage>
        <taxon>Eukaryota</taxon>
        <taxon>Fungi</taxon>
        <taxon>Dikarya</taxon>
        <taxon>Ascomycota</taxon>
        <taxon>Pezizomycotina</taxon>
        <taxon>Leotiomycetes</taxon>
        <taxon>Helotiales</taxon>
        <taxon>Sclerotiniaceae</taxon>
        <taxon>Sclerotinia</taxon>
    </lineage>
</organism>
<dbReference type="AlphaFoldDB" id="A0A1D9Q5X2"/>
<dbReference type="OrthoDB" id="4764735at2759"/>
<evidence type="ECO:0000313" key="3">
    <source>
        <dbReference type="Proteomes" id="UP000177798"/>
    </source>
</evidence>
<protein>
    <submittedName>
        <fullName evidence="2">Uncharacterized protein</fullName>
    </submittedName>
</protein>
<proteinExistence type="predicted"/>
<reference evidence="3" key="1">
    <citation type="journal article" date="2017" name="Genome Biol. Evol.">
        <title>The complete genome sequence of the phytopathogenic fungus Sclerotinia sclerotiorum reveals insights into the genome architecture of broad host range pathogens.</title>
        <authorList>
            <person name="Derbyshire M."/>
            <person name="Denton-Giles M."/>
            <person name="Hegedus D."/>
            <person name="Seifbarghy S."/>
            <person name="Rollins J."/>
            <person name="van Kan J."/>
            <person name="Seidl M.F."/>
            <person name="Faino L."/>
            <person name="Mbengue M."/>
            <person name="Navaud O."/>
            <person name="Raffaele S."/>
            <person name="Hammond-Kosack K."/>
            <person name="Heard S."/>
            <person name="Oliver R."/>
        </authorList>
    </citation>
    <scope>NUCLEOTIDE SEQUENCE [LARGE SCALE GENOMIC DNA]</scope>
    <source>
        <strain evidence="3">ATCC 18683 / 1980 / Ss-1</strain>
    </source>
</reference>
<sequence>MSRFWTNSPLSEDETDKETEQEHRPRRSRESRHRRDVPTDKEREAEDRAYDEWVEENISASGKRRRAASPVPPPVSGNSDFFQCADRSKSAKQKKQEQKAEAKQQRHKARQQAEDAARKEKKRLDDMNKWEYVKLWGNEDREAYGEAFDDFASSAEDFIKGNTKEFPRLRKHGCHRKNCVKGEILGVCHHEVEATLRGSGCFDERMIKKERLSWHPDRWTGKGELQQKSNELFQLIQRIIDGDLNA</sequence>
<dbReference type="EMBL" id="CP017819">
    <property type="protein sequence ID" value="APA10192.1"/>
    <property type="molecule type" value="Genomic_DNA"/>
</dbReference>
<feature type="compositionally biased region" description="Basic residues" evidence="1">
    <location>
        <begin position="24"/>
        <end position="35"/>
    </location>
</feature>
<feature type="compositionally biased region" description="Basic and acidic residues" evidence="1">
    <location>
        <begin position="86"/>
        <end position="104"/>
    </location>
</feature>
<name>A0A1D9Q5X2_SCLS1</name>